<dbReference type="EMBL" id="OV170225">
    <property type="protein sequence ID" value="CAH0725206.1"/>
    <property type="molecule type" value="Genomic_DNA"/>
</dbReference>
<dbReference type="InterPro" id="IPR015943">
    <property type="entry name" value="WD40/YVTN_repeat-like_dom_sf"/>
</dbReference>
<evidence type="ECO:0000313" key="2">
    <source>
        <dbReference type="EMBL" id="CAH0725206.1"/>
    </source>
</evidence>
<evidence type="ECO:0000256" key="1">
    <source>
        <dbReference type="SAM" id="SignalP"/>
    </source>
</evidence>
<reference evidence="2" key="1">
    <citation type="submission" date="2021-12" db="EMBL/GenBank/DDBJ databases">
        <authorList>
            <person name="Martin H S."/>
        </authorList>
    </citation>
    <scope>NUCLEOTIDE SEQUENCE</scope>
</reference>
<sequence length="274" mass="31154">MKIIVLLSFFAYIEARVVNENCNGVVVHNINHQQEILKDDVTSPYQLAIDYDTNNLFFSYSTGEIKTLFESAYINLKTNEFQIIEGINGGFANAVDNKANVVYLGGNDGIYKFDYNTKIATHIDGTSHNIWQMFFKNELYYSTYPEEHVYVYKDNHSQRVSQLVDTRGMLVALDNDDNIYFSNSTGLFIYKKVKDYTFYLGDYNLNAITSDINGNLFFSTPSGIYSIDSDSKKIENLASIENIYGVAVESDGNIIYASDRSVIRLKPTKTKCVN</sequence>
<accession>A0A8J9YGF6</accession>
<evidence type="ECO:0008006" key="4">
    <source>
        <dbReference type="Google" id="ProtNLM"/>
    </source>
</evidence>
<dbReference type="Gene3D" id="2.130.10.10">
    <property type="entry name" value="YVTN repeat-like/Quinoprotein amine dehydrogenase"/>
    <property type="match status" value="1"/>
</dbReference>
<gene>
    <name evidence="2" type="ORF">BINO364_LOCUS10818</name>
</gene>
<proteinExistence type="predicted"/>
<name>A0A8J9YGF6_9NEOP</name>
<feature type="chain" id="PRO_5035483046" description="Ommochrome-binding protein-like" evidence="1">
    <location>
        <begin position="16"/>
        <end position="274"/>
    </location>
</feature>
<protein>
    <recommendedName>
        <fullName evidence="4">Ommochrome-binding protein-like</fullName>
    </recommendedName>
</protein>
<keyword evidence="1" id="KW-0732">Signal</keyword>
<dbReference type="Proteomes" id="UP000838878">
    <property type="component" value="Chromosome 5"/>
</dbReference>
<dbReference type="SUPFAM" id="SSF101898">
    <property type="entry name" value="NHL repeat"/>
    <property type="match status" value="1"/>
</dbReference>
<feature type="non-terminal residue" evidence="2">
    <location>
        <position position="274"/>
    </location>
</feature>
<organism evidence="2 3">
    <name type="scientific">Brenthis ino</name>
    <name type="common">lesser marbled fritillary</name>
    <dbReference type="NCBI Taxonomy" id="405034"/>
    <lineage>
        <taxon>Eukaryota</taxon>
        <taxon>Metazoa</taxon>
        <taxon>Ecdysozoa</taxon>
        <taxon>Arthropoda</taxon>
        <taxon>Hexapoda</taxon>
        <taxon>Insecta</taxon>
        <taxon>Pterygota</taxon>
        <taxon>Neoptera</taxon>
        <taxon>Endopterygota</taxon>
        <taxon>Lepidoptera</taxon>
        <taxon>Glossata</taxon>
        <taxon>Ditrysia</taxon>
        <taxon>Papilionoidea</taxon>
        <taxon>Nymphalidae</taxon>
        <taxon>Heliconiinae</taxon>
        <taxon>Argynnini</taxon>
        <taxon>Brenthis</taxon>
    </lineage>
</organism>
<dbReference type="AlphaFoldDB" id="A0A8J9YGF6"/>
<dbReference type="OrthoDB" id="7452594at2759"/>
<feature type="signal peptide" evidence="1">
    <location>
        <begin position="1"/>
        <end position="15"/>
    </location>
</feature>
<evidence type="ECO:0000313" key="3">
    <source>
        <dbReference type="Proteomes" id="UP000838878"/>
    </source>
</evidence>
<keyword evidence="3" id="KW-1185">Reference proteome</keyword>